<reference evidence="2" key="1">
    <citation type="submission" date="2017-09" db="EMBL/GenBank/DDBJ databases">
        <title>Depth-based differentiation of microbial function through sediment-hosted aquifers and enrichment of novel symbionts in the deep terrestrial subsurface.</title>
        <authorList>
            <person name="Probst A.J."/>
            <person name="Ladd B."/>
            <person name="Jarett J.K."/>
            <person name="Geller-Mcgrath D.E."/>
            <person name="Sieber C.M.K."/>
            <person name="Emerson J.B."/>
            <person name="Anantharaman K."/>
            <person name="Thomas B.C."/>
            <person name="Malmstrom R."/>
            <person name="Stieglmeier M."/>
            <person name="Klingl A."/>
            <person name="Woyke T."/>
            <person name="Ryan C.M."/>
            <person name="Banfield J.F."/>
        </authorList>
    </citation>
    <scope>NUCLEOTIDE SEQUENCE [LARGE SCALE GENOMIC DNA]</scope>
</reference>
<protein>
    <submittedName>
        <fullName evidence="1">Uncharacterized protein</fullName>
    </submittedName>
</protein>
<dbReference type="Proteomes" id="UP000230731">
    <property type="component" value="Unassembled WGS sequence"/>
</dbReference>
<proteinExistence type="predicted"/>
<dbReference type="AlphaFoldDB" id="A0A2M6WY96"/>
<name>A0A2M6WY96_9BACT</name>
<accession>A0A2M6WY96</accession>
<organism evidence="1 2">
    <name type="scientific">Candidatus Andersenbacteria bacterium CG10_big_fil_rev_8_21_14_0_10_54_11</name>
    <dbReference type="NCBI Taxonomy" id="1974485"/>
    <lineage>
        <taxon>Bacteria</taxon>
        <taxon>Candidatus Anderseniibacteriota</taxon>
    </lineage>
</organism>
<dbReference type="EMBL" id="PEZP01000046">
    <property type="protein sequence ID" value="PIT97770.1"/>
    <property type="molecule type" value="Genomic_DNA"/>
</dbReference>
<gene>
    <name evidence="1" type="ORF">COT71_04305</name>
</gene>
<evidence type="ECO:0000313" key="2">
    <source>
        <dbReference type="Proteomes" id="UP000230731"/>
    </source>
</evidence>
<sequence length="97" mass="11157">MVMEAMKKAALSIYIQWIKRLTRARQQKIRIFSDVSRLARLVYETHWLKRVDPRGLRVATVPAISELQIPAMVLGPRIALPDWLGGNPFQVIRPVPI</sequence>
<evidence type="ECO:0000313" key="1">
    <source>
        <dbReference type="EMBL" id="PIT97770.1"/>
    </source>
</evidence>
<comment type="caution">
    <text evidence="1">The sequence shown here is derived from an EMBL/GenBank/DDBJ whole genome shotgun (WGS) entry which is preliminary data.</text>
</comment>